<reference evidence="2 3" key="1">
    <citation type="journal article" date="2017" name="Nature">
        <title>The Apostasia genome and the evolution of orchids.</title>
        <authorList>
            <person name="Zhang G.Q."/>
            <person name="Liu K.W."/>
            <person name="Li Z."/>
            <person name="Lohaus R."/>
            <person name="Hsiao Y.Y."/>
            <person name="Niu S.C."/>
            <person name="Wang J.Y."/>
            <person name="Lin Y.C."/>
            <person name="Xu Q."/>
            <person name="Chen L.J."/>
            <person name="Yoshida K."/>
            <person name="Fujiwara S."/>
            <person name="Wang Z.W."/>
            <person name="Zhang Y.Q."/>
            <person name="Mitsuda N."/>
            <person name="Wang M."/>
            <person name="Liu G.H."/>
            <person name="Pecoraro L."/>
            <person name="Huang H.X."/>
            <person name="Xiao X.J."/>
            <person name="Lin M."/>
            <person name="Wu X.Y."/>
            <person name="Wu W.L."/>
            <person name="Chen Y.Y."/>
            <person name="Chang S.B."/>
            <person name="Sakamoto S."/>
            <person name="Ohme-Takagi M."/>
            <person name="Yagi M."/>
            <person name="Zeng S.J."/>
            <person name="Shen C.Y."/>
            <person name="Yeh C.M."/>
            <person name="Luo Y.B."/>
            <person name="Tsai W.C."/>
            <person name="Van de Peer Y."/>
            <person name="Liu Z.J."/>
        </authorList>
    </citation>
    <scope>NUCLEOTIDE SEQUENCE [LARGE SCALE GENOMIC DNA]</scope>
    <source>
        <strain evidence="3">cv. Shenzhen</strain>
        <tissue evidence="2">Stem</tissue>
    </source>
</reference>
<evidence type="ECO:0000313" key="3">
    <source>
        <dbReference type="Proteomes" id="UP000236161"/>
    </source>
</evidence>
<feature type="region of interest" description="Disordered" evidence="1">
    <location>
        <begin position="1"/>
        <end position="28"/>
    </location>
</feature>
<dbReference type="EMBL" id="KZ452012">
    <property type="protein sequence ID" value="PKA51780.1"/>
    <property type="molecule type" value="Genomic_DNA"/>
</dbReference>
<name>A0A2I0A891_9ASPA</name>
<accession>A0A2I0A891</accession>
<gene>
    <name evidence="2" type="ORF">AXF42_Ash008009</name>
</gene>
<keyword evidence="3" id="KW-1185">Reference proteome</keyword>
<proteinExistence type="predicted"/>
<protein>
    <submittedName>
        <fullName evidence="2">Uncharacterized protein</fullName>
    </submittedName>
</protein>
<organism evidence="2 3">
    <name type="scientific">Apostasia shenzhenica</name>
    <dbReference type="NCBI Taxonomy" id="1088818"/>
    <lineage>
        <taxon>Eukaryota</taxon>
        <taxon>Viridiplantae</taxon>
        <taxon>Streptophyta</taxon>
        <taxon>Embryophyta</taxon>
        <taxon>Tracheophyta</taxon>
        <taxon>Spermatophyta</taxon>
        <taxon>Magnoliopsida</taxon>
        <taxon>Liliopsida</taxon>
        <taxon>Asparagales</taxon>
        <taxon>Orchidaceae</taxon>
        <taxon>Apostasioideae</taxon>
        <taxon>Apostasia</taxon>
    </lineage>
</organism>
<evidence type="ECO:0000256" key="1">
    <source>
        <dbReference type="SAM" id="MobiDB-lite"/>
    </source>
</evidence>
<dbReference type="Proteomes" id="UP000236161">
    <property type="component" value="Unassembled WGS sequence"/>
</dbReference>
<dbReference type="AlphaFoldDB" id="A0A2I0A891"/>
<evidence type="ECO:0000313" key="2">
    <source>
        <dbReference type="EMBL" id="PKA51780.1"/>
    </source>
</evidence>
<sequence length="81" mass="9155">MLGHREAALVPATSYSHEHHSEGNDEYEITSPAASEFCHRQLQKGLMPARDACVRRRCKHLSDARVNTLSPEPMQLYHALT</sequence>